<evidence type="ECO:0000256" key="8">
    <source>
        <dbReference type="ARBA" id="ARBA00022909"/>
    </source>
</evidence>
<dbReference type="Gene3D" id="3.20.20.20">
    <property type="entry name" value="Dihydropteroate synthase-like"/>
    <property type="match status" value="1"/>
</dbReference>
<keyword evidence="6 9" id="KW-0479">Metal-binding</keyword>
<dbReference type="EC" id="2.5.1.15" evidence="4 9"/>
<dbReference type="EMBL" id="CP017078">
    <property type="protein sequence ID" value="AOR81320.1"/>
    <property type="molecule type" value="Genomic_DNA"/>
</dbReference>
<dbReference type="GO" id="GO:0046656">
    <property type="term" value="P:folic acid biosynthetic process"/>
    <property type="evidence" value="ECO:0007669"/>
    <property type="project" value="UniProtKB-KW"/>
</dbReference>
<evidence type="ECO:0000256" key="4">
    <source>
        <dbReference type="ARBA" id="ARBA00012458"/>
    </source>
</evidence>
<evidence type="ECO:0000256" key="5">
    <source>
        <dbReference type="ARBA" id="ARBA00022679"/>
    </source>
</evidence>
<geneLocation type="plasmid" evidence="11 12">
    <name>pSA3</name>
</geneLocation>
<dbReference type="InterPro" id="IPR045031">
    <property type="entry name" value="DHP_synth-like"/>
</dbReference>
<gene>
    <name evidence="11" type="ORF">BES08_30320</name>
</gene>
<comment type="pathway">
    <text evidence="3 9">Cofactor biosynthesis; tetrahydrofolate biosynthesis; 7,8-dihydrofolate from 2-amino-4-hydroxy-6-hydroxymethyl-7,8-dihydropteridine diphosphate and 4-aminobenzoate: step 1/2.</text>
</comment>
<reference evidence="12" key="1">
    <citation type="journal article" date="2017" name="J. Biotechnol.">
        <title>Complete genome sequence of Novosphingobium resinovorum SA1, a versatile xenobiotic-degrading bacterium capable of utilizing sulfanilic acid.</title>
        <authorList>
            <person name="Hegedus B."/>
            <person name="Kos P.B."/>
            <person name="Balint B."/>
            <person name="Maroti G."/>
            <person name="Gan H.M."/>
            <person name="Perei K."/>
            <person name="Rakhely G."/>
        </authorList>
    </citation>
    <scope>NUCLEOTIDE SEQUENCE [LARGE SCALE GENOMIC DNA]</scope>
    <source>
        <strain evidence="12">SA1</strain>
    </source>
</reference>
<dbReference type="PROSITE" id="PS00792">
    <property type="entry name" value="DHPS_1"/>
    <property type="match status" value="1"/>
</dbReference>
<comment type="similarity">
    <text evidence="9">Belongs to the DHPS family.</text>
</comment>
<dbReference type="InterPro" id="IPR011005">
    <property type="entry name" value="Dihydropteroate_synth-like_sf"/>
</dbReference>
<feature type="domain" description="Pterin-binding" evidence="10">
    <location>
        <begin position="2"/>
        <end position="257"/>
    </location>
</feature>
<dbReference type="PANTHER" id="PTHR20941:SF1">
    <property type="entry name" value="FOLIC ACID SYNTHESIS PROTEIN FOL1"/>
    <property type="match status" value="1"/>
</dbReference>
<sequence>MPQILGIVNMTSDSFSDGGLFLDEQSAIAHANGLWKHGANIIDLGPAASNPNAELVDSKEEIRRLSPVITVLHKAKIPVSVDSFRAETQRYAISRGVEFLNDITGFSEPSIYADLAVAKCKLIVMHSMQAGNRATESDFSPHEVWLHSFRFFEERIATLINAGIAPERLILDPGMGFFLSANPEASLRILANLEDFSHRFCLPLLISASRKSFLRKVTGKAVEKIGSATLAAELLAAMAGVSYIRTHDAGALADGLAVLSAVNSNKGHFSSKG</sequence>
<evidence type="ECO:0000256" key="7">
    <source>
        <dbReference type="ARBA" id="ARBA00022842"/>
    </source>
</evidence>
<keyword evidence="11" id="KW-0614">Plasmid</keyword>
<keyword evidence="8 9" id="KW-0289">Folate biosynthesis</keyword>
<comment type="function">
    <text evidence="9">Catalyzes the condensation of para-aminobenzoate (pABA) with 6-hydroxymethyl-7,8-dihydropterin diphosphate (DHPt-PP) to form 7,8-dihydropteroate (H2Pte), the immediate precursor of folate derivatives.</text>
</comment>
<dbReference type="GO" id="GO:0004156">
    <property type="term" value="F:dihydropteroate synthase activity"/>
    <property type="evidence" value="ECO:0007669"/>
    <property type="project" value="UniProtKB-EC"/>
</dbReference>
<comment type="catalytic activity">
    <reaction evidence="1">
        <text>(7,8-dihydropterin-6-yl)methyl diphosphate + 4-aminobenzoate = 7,8-dihydropteroate + diphosphate</text>
        <dbReference type="Rhea" id="RHEA:19949"/>
        <dbReference type="ChEBI" id="CHEBI:17836"/>
        <dbReference type="ChEBI" id="CHEBI:17839"/>
        <dbReference type="ChEBI" id="CHEBI:33019"/>
        <dbReference type="ChEBI" id="CHEBI:72950"/>
        <dbReference type="EC" id="2.5.1.15"/>
    </reaction>
</comment>
<dbReference type="KEGG" id="nre:BES08_30320"/>
<dbReference type="GO" id="GO:0005829">
    <property type="term" value="C:cytosol"/>
    <property type="evidence" value="ECO:0007669"/>
    <property type="project" value="TreeGrafter"/>
</dbReference>
<protein>
    <recommendedName>
        <fullName evidence="4 9">Dihydropteroate synthase</fullName>
        <shortName evidence="9">DHPS</shortName>
        <ecNumber evidence="4 9">2.5.1.15</ecNumber>
    </recommendedName>
    <alternativeName>
        <fullName evidence="9">Dihydropteroate pyrophosphorylase</fullName>
    </alternativeName>
</protein>
<keyword evidence="7 9" id="KW-0460">Magnesium</keyword>
<dbReference type="PROSITE" id="PS50972">
    <property type="entry name" value="PTERIN_BINDING"/>
    <property type="match status" value="1"/>
</dbReference>
<accession>A0A1D8AGW2</accession>
<evidence type="ECO:0000256" key="2">
    <source>
        <dbReference type="ARBA" id="ARBA00001946"/>
    </source>
</evidence>
<organism evidence="11 12">
    <name type="scientific">Novosphingobium resinovorum</name>
    <dbReference type="NCBI Taxonomy" id="158500"/>
    <lineage>
        <taxon>Bacteria</taxon>
        <taxon>Pseudomonadati</taxon>
        <taxon>Pseudomonadota</taxon>
        <taxon>Alphaproteobacteria</taxon>
        <taxon>Sphingomonadales</taxon>
        <taxon>Sphingomonadaceae</taxon>
        <taxon>Novosphingobium</taxon>
    </lineage>
</organism>
<evidence type="ECO:0000256" key="1">
    <source>
        <dbReference type="ARBA" id="ARBA00000012"/>
    </source>
</evidence>
<evidence type="ECO:0000313" key="12">
    <source>
        <dbReference type="Proteomes" id="UP000094626"/>
    </source>
</evidence>
<dbReference type="InterPro" id="IPR000489">
    <property type="entry name" value="Pterin-binding_dom"/>
</dbReference>
<comment type="cofactor">
    <cofactor evidence="2 9">
        <name>Mg(2+)</name>
        <dbReference type="ChEBI" id="CHEBI:18420"/>
    </cofactor>
</comment>
<dbReference type="PANTHER" id="PTHR20941">
    <property type="entry name" value="FOLATE SYNTHESIS PROTEINS"/>
    <property type="match status" value="1"/>
</dbReference>
<dbReference type="NCBIfam" id="TIGR01496">
    <property type="entry name" value="DHPS"/>
    <property type="match status" value="1"/>
</dbReference>
<dbReference type="InterPro" id="IPR006390">
    <property type="entry name" value="DHP_synth_dom"/>
</dbReference>
<dbReference type="Proteomes" id="UP000094626">
    <property type="component" value="Plasmid pSA3"/>
</dbReference>
<dbReference type="PROSITE" id="PS00793">
    <property type="entry name" value="DHPS_2"/>
    <property type="match status" value="1"/>
</dbReference>
<evidence type="ECO:0000313" key="11">
    <source>
        <dbReference type="EMBL" id="AOR81320.1"/>
    </source>
</evidence>
<evidence type="ECO:0000256" key="9">
    <source>
        <dbReference type="RuleBase" id="RU361205"/>
    </source>
</evidence>
<keyword evidence="12" id="KW-1185">Reference proteome</keyword>
<dbReference type="SUPFAM" id="SSF51717">
    <property type="entry name" value="Dihydropteroate synthetase-like"/>
    <property type="match status" value="1"/>
</dbReference>
<dbReference type="AlphaFoldDB" id="A0A1D8AGW2"/>
<dbReference type="GO" id="GO:0046872">
    <property type="term" value="F:metal ion binding"/>
    <property type="evidence" value="ECO:0007669"/>
    <property type="project" value="UniProtKB-KW"/>
</dbReference>
<keyword evidence="5 9" id="KW-0808">Transferase</keyword>
<dbReference type="UniPathway" id="UPA00077">
    <property type="reaction ID" value="UER00156"/>
</dbReference>
<name>A0A1D8AGW2_9SPHN</name>
<proteinExistence type="inferred from homology"/>
<evidence type="ECO:0000256" key="3">
    <source>
        <dbReference type="ARBA" id="ARBA00004763"/>
    </source>
</evidence>
<dbReference type="Pfam" id="PF00809">
    <property type="entry name" value="Pterin_bind"/>
    <property type="match status" value="1"/>
</dbReference>
<evidence type="ECO:0000256" key="6">
    <source>
        <dbReference type="ARBA" id="ARBA00022723"/>
    </source>
</evidence>
<evidence type="ECO:0000259" key="10">
    <source>
        <dbReference type="PROSITE" id="PS50972"/>
    </source>
</evidence>
<dbReference type="GO" id="GO:0046654">
    <property type="term" value="P:tetrahydrofolate biosynthetic process"/>
    <property type="evidence" value="ECO:0007669"/>
    <property type="project" value="UniProtKB-UniPathway"/>
</dbReference>